<dbReference type="AlphaFoldDB" id="A0A5N6NEQ5"/>
<organism evidence="1 2">
    <name type="scientific">Mikania micrantha</name>
    <name type="common">bitter vine</name>
    <dbReference type="NCBI Taxonomy" id="192012"/>
    <lineage>
        <taxon>Eukaryota</taxon>
        <taxon>Viridiplantae</taxon>
        <taxon>Streptophyta</taxon>
        <taxon>Embryophyta</taxon>
        <taxon>Tracheophyta</taxon>
        <taxon>Spermatophyta</taxon>
        <taxon>Magnoliopsida</taxon>
        <taxon>eudicotyledons</taxon>
        <taxon>Gunneridae</taxon>
        <taxon>Pentapetalae</taxon>
        <taxon>asterids</taxon>
        <taxon>campanulids</taxon>
        <taxon>Asterales</taxon>
        <taxon>Asteraceae</taxon>
        <taxon>Asteroideae</taxon>
        <taxon>Heliantheae alliance</taxon>
        <taxon>Eupatorieae</taxon>
        <taxon>Mikania</taxon>
    </lineage>
</organism>
<evidence type="ECO:0000313" key="1">
    <source>
        <dbReference type="EMBL" id="KAD4585949.1"/>
    </source>
</evidence>
<dbReference type="Proteomes" id="UP000326396">
    <property type="component" value="Linkage Group LG2"/>
</dbReference>
<protein>
    <submittedName>
        <fullName evidence="1">Uncharacterized protein</fullName>
    </submittedName>
</protein>
<dbReference type="EMBL" id="SZYD01000012">
    <property type="protein sequence ID" value="KAD4585949.1"/>
    <property type="molecule type" value="Genomic_DNA"/>
</dbReference>
<accession>A0A5N6NEQ5</accession>
<keyword evidence="2" id="KW-1185">Reference proteome</keyword>
<reference evidence="1 2" key="1">
    <citation type="submission" date="2019-05" db="EMBL/GenBank/DDBJ databases">
        <title>Mikania micrantha, genome provides insights into the molecular mechanism of rapid growth.</title>
        <authorList>
            <person name="Liu B."/>
        </authorList>
    </citation>
    <scope>NUCLEOTIDE SEQUENCE [LARGE SCALE GENOMIC DNA]</scope>
    <source>
        <strain evidence="1">NLD-2019</strain>
        <tissue evidence="1">Leaf</tissue>
    </source>
</reference>
<dbReference type="OrthoDB" id="413361at2759"/>
<name>A0A5N6NEQ5_9ASTR</name>
<evidence type="ECO:0000313" key="2">
    <source>
        <dbReference type="Proteomes" id="UP000326396"/>
    </source>
</evidence>
<gene>
    <name evidence="1" type="ORF">E3N88_23550</name>
</gene>
<proteinExistence type="predicted"/>
<sequence length="177" mass="20672">MERKPSYKYLKVWGCIAKVVVLPPKVQRIGPKIVDCVFIVYAHHSNAYRFLVYDSKNPEIHKNTIMESRNESFFEEVFPCLEKEHASSSTLVDKIVHDEDQEQLEAEDVEPRRSKKQRIEKSFGHDFLTNVVEGEPQTYREAVTTSEGPQWEEAIKNEIESILQNHTRELVDLPPWC</sequence>
<comment type="caution">
    <text evidence="1">The sequence shown here is derived from an EMBL/GenBank/DDBJ whole genome shotgun (WGS) entry which is preliminary data.</text>
</comment>